<feature type="region of interest" description="Disordered" evidence="7">
    <location>
        <begin position="664"/>
        <end position="683"/>
    </location>
</feature>
<evidence type="ECO:0000256" key="1">
    <source>
        <dbReference type="ARBA" id="ARBA00004116"/>
    </source>
</evidence>
<dbReference type="InterPro" id="IPR001680">
    <property type="entry name" value="WD40_rpt"/>
</dbReference>
<evidence type="ECO:0000256" key="4">
    <source>
        <dbReference type="ARBA" id="ARBA00022737"/>
    </source>
</evidence>
<evidence type="ECO:0000256" key="3">
    <source>
        <dbReference type="ARBA" id="ARBA00022574"/>
    </source>
</evidence>
<feature type="region of interest" description="Disordered" evidence="7">
    <location>
        <begin position="691"/>
        <end position="716"/>
    </location>
</feature>
<dbReference type="Pfam" id="PF05773">
    <property type="entry name" value="RWD"/>
    <property type="match status" value="1"/>
</dbReference>
<dbReference type="Pfam" id="PF17120">
    <property type="entry name" value="zf-RING_16"/>
    <property type="match status" value="1"/>
</dbReference>
<dbReference type="SMART" id="SM00320">
    <property type="entry name" value="WD40"/>
    <property type="match status" value="6"/>
</dbReference>
<feature type="repeat" description="WD" evidence="6">
    <location>
        <begin position="110"/>
        <end position="145"/>
    </location>
</feature>
<dbReference type="PROSITE" id="PS00678">
    <property type="entry name" value="WD_REPEATS_1"/>
    <property type="match status" value="1"/>
</dbReference>
<proteinExistence type="inferred from homology"/>
<dbReference type="InterPro" id="IPR046349">
    <property type="entry name" value="C1-like_sf"/>
</dbReference>
<evidence type="ECO:0000313" key="9">
    <source>
        <dbReference type="EMBL" id="SCW04224.1"/>
    </source>
</evidence>
<keyword evidence="10" id="KW-1185">Reference proteome</keyword>
<dbReference type="SMART" id="SM00591">
    <property type="entry name" value="RWD"/>
    <property type="match status" value="1"/>
</dbReference>
<dbReference type="SUPFAM" id="SSF50978">
    <property type="entry name" value="WD40 repeat-like"/>
    <property type="match status" value="1"/>
</dbReference>
<evidence type="ECO:0000313" key="10">
    <source>
        <dbReference type="Proteomes" id="UP000190831"/>
    </source>
</evidence>
<keyword evidence="4" id="KW-0677">Repeat</keyword>
<dbReference type="GO" id="GO:0034198">
    <property type="term" value="P:cellular response to amino acid starvation"/>
    <property type="evidence" value="ECO:0007669"/>
    <property type="project" value="TreeGrafter"/>
</dbReference>
<comment type="similarity">
    <text evidence="5">Belongs to the WD repeat WDR59 family.</text>
</comment>
<accession>A0A1G4MK13</accession>
<reference evidence="9 10" key="1">
    <citation type="submission" date="2016-03" db="EMBL/GenBank/DDBJ databases">
        <authorList>
            <person name="Devillers H."/>
        </authorList>
    </citation>
    <scope>NUCLEOTIDE SEQUENCE [LARGE SCALE GENOMIC DNA]</scope>
    <source>
        <strain evidence="9">CBS 6772</strain>
    </source>
</reference>
<dbReference type="InterPro" id="IPR036322">
    <property type="entry name" value="WD40_repeat_dom_sf"/>
</dbReference>
<dbReference type="InterPro" id="IPR019775">
    <property type="entry name" value="WD40_repeat_CS"/>
</dbReference>
<dbReference type="AlphaFoldDB" id="A0A1G4MK13"/>
<gene>
    <name evidence="9" type="ORF">LAFE_0H08812G</name>
</gene>
<evidence type="ECO:0000256" key="5">
    <source>
        <dbReference type="ARBA" id="ARBA00038452"/>
    </source>
</evidence>
<dbReference type="InterPro" id="IPR006575">
    <property type="entry name" value="RWD_dom"/>
</dbReference>
<dbReference type="Gene3D" id="3.10.110.10">
    <property type="entry name" value="Ubiquitin Conjugating Enzyme"/>
    <property type="match status" value="1"/>
</dbReference>
<dbReference type="GO" id="GO:0035591">
    <property type="term" value="F:signaling adaptor activity"/>
    <property type="evidence" value="ECO:0007669"/>
    <property type="project" value="TreeGrafter"/>
</dbReference>
<keyword evidence="2" id="KW-0926">Vacuole</keyword>
<feature type="compositionally biased region" description="Basic and acidic residues" evidence="7">
    <location>
        <begin position="673"/>
        <end position="683"/>
    </location>
</feature>
<dbReference type="PROSITE" id="PS50294">
    <property type="entry name" value="WD_REPEATS_REGION"/>
    <property type="match status" value="2"/>
</dbReference>
<dbReference type="InterPro" id="IPR049566">
    <property type="entry name" value="WDR59_RTC1-like_RING_Znf"/>
</dbReference>
<feature type="repeat" description="WD" evidence="6">
    <location>
        <begin position="197"/>
        <end position="230"/>
    </location>
</feature>
<dbReference type="GO" id="GO:0035859">
    <property type="term" value="C:Seh1-associated complex"/>
    <property type="evidence" value="ECO:0007669"/>
    <property type="project" value="TreeGrafter"/>
</dbReference>
<dbReference type="OrthoDB" id="311712at2759"/>
<dbReference type="SUPFAM" id="SSF57889">
    <property type="entry name" value="Cysteine-rich domain"/>
    <property type="match status" value="1"/>
</dbReference>
<dbReference type="GO" id="GO:1904263">
    <property type="term" value="P:positive regulation of TORC1 signaling"/>
    <property type="evidence" value="ECO:0007669"/>
    <property type="project" value="TreeGrafter"/>
</dbReference>
<protein>
    <submittedName>
        <fullName evidence="9">LAFE_0H08812g1_1</fullName>
    </submittedName>
</protein>
<evidence type="ECO:0000256" key="7">
    <source>
        <dbReference type="SAM" id="MobiDB-lite"/>
    </source>
</evidence>
<comment type="subcellular location">
    <subcellularLocation>
        <location evidence="1">Vacuole</location>
    </subcellularLocation>
</comment>
<feature type="compositionally biased region" description="Acidic residues" evidence="7">
    <location>
        <begin position="707"/>
        <end position="716"/>
    </location>
</feature>
<evidence type="ECO:0000259" key="8">
    <source>
        <dbReference type="PROSITE" id="PS50908"/>
    </source>
</evidence>
<evidence type="ECO:0000256" key="6">
    <source>
        <dbReference type="PROSITE-ProRule" id="PRU00221"/>
    </source>
</evidence>
<dbReference type="EMBL" id="LT598491">
    <property type="protein sequence ID" value="SCW04224.1"/>
    <property type="molecule type" value="Genomic_DNA"/>
</dbReference>
<name>A0A1G4MK13_LACFM</name>
<evidence type="ECO:0000256" key="2">
    <source>
        <dbReference type="ARBA" id="ARBA00022554"/>
    </source>
</evidence>
<organism evidence="9 10">
    <name type="scientific">Lachancea fermentati</name>
    <name type="common">Zygosaccharomyces fermentati</name>
    <dbReference type="NCBI Taxonomy" id="4955"/>
    <lineage>
        <taxon>Eukaryota</taxon>
        <taxon>Fungi</taxon>
        <taxon>Dikarya</taxon>
        <taxon>Ascomycota</taxon>
        <taxon>Saccharomycotina</taxon>
        <taxon>Saccharomycetes</taxon>
        <taxon>Saccharomycetales</taxon>
        <taxon>Saccharomycetaceae</taxon>
        <taxon>Lachancea</taxon>
    </lineage>
</organism>
<dbReference type="PANTHER" id="PTHR46170:SF1">
    <property type="entry name" value="GATOR COMPLEX PROTEIN WDR59"/>
    <property type="match status" value="1"/>
</dbReference>
<dbReference type="InterPro" id="IPR049567">
    <property type="entry name" value="WDR59-like"/>
</dbReference>
<feature type="domain" description="RWD" evidence="8">
    <location>
        <begin position="433"/>
        <end position="544"/>
    </location>
</feature>
<dbReference type="PANTHER" id="PTHR46170">
    <property type="entry name" value="GATOR COMPLEX PROTEIN WDR59"/>
    <property type="match status" value="1"/>
</dbReference>
<dbReference type="CDD" id="cd16488">
    <property type="entry name" value="mRING-H2-C3H3C2_Mio-like"/>
    <property type="match status" value="1"/>
</dbReference>
<dbReference type="Gene3D" id="2.130.10.10">
    <property type="entry name" value="YVTN repeat-like/Quinoprotein amine dehydrogenase"/>
    <property type="match status" value="1"/>
</dbReference>
<dbReference type="InterPro" id="IPR016135">
    <property type="entry name" value="UBQ-conjugating_enzyme/RWD"/>
</dbReference>
<dbReference type="STRING" id="4955.A0A1G4MK13"/>
<keyword evidence="3 6" id="KW-0853">WD repeat</keyword>
<dbReference type="GO" id="GO:0005774">
    <property type="term" value="C:vacuolar membrane"/>
    <property type="evidence" value="ECO:0007669"/>
    <property type="project" value="TreeGrafter"/>
</dbReference>
<dbReference type="OMA" id="HRRETCL"/>
<dbReference type="PROSITE" id="PS50082">
    <property type="entry name" value="WD_REPEATS_2"/>
    <property type="match status" value="2"/>
</dbReference>
<dbReference type="Proteomes" id="UP000190831">
    <property type="component" value="Chromosome H"/>
</dbReference>
<dbReference type="Pfam" id="PF00400">
    <property type="entry name" value="WD40"/>
    <property type="match status" value="2"/>
</dbReference>
<dbReference type="InterPro" id="IPR015943">
    <property type="entry name" value="WD40/YVTN_repeat-like_dom_sf"/>
</dbReference>
<dbReference type="PROSITE" id="PS50908">
    <property type="entry name" value="RWD"/>
    <property type="match status" value="1"/>
</dbReference>
<sequence length="1131" mass="128865">MSNFIGSDPYKSTTFGKSLSLRVDGGFNAVSINPSGRDVVLASRQGLYVVDLDDPFSAPRWLHHITSWEVADVQWSPHPAKPYWVVSTSNQKALVWNLSRSSSNAIEHVLHGHFRAITDINFHPSHPEILATCSIDTYVHSWDMRIAQRPYYSTSAWRAGASQVKWNFQNSNIMASAHANEVFIWDLRKGCTPLHKLQGHKSSVNSIDFNRFKETEIMSSSNDGTVKFWDYSKNVDDPTRTVTTEFPVWRGRYLPFGQGYCIMPMVGGNNSVYLSNTNVSNEGDSHSKFQPVYVFKGHSDRVTDFLWRSRHSYDTQVDDREFQLVTWSKDCDLRLWPVTNATYEKVNFERNKQLHEKLPNYDYVSFRKEPVVANTEASKVSKLKETFVTKSGLELSNKKDKVNHLAWVSGVRMHHAGSAHDLFDEARVQNLGEEVSMVGHKFPKIVFEKISVSTGVLVLTLNGPWSNENPEDYIFLRIEIKFPSNYPQKNNAPVFKIEENRELTQERHQELMQKLKEIGKKYTDAGKYCLEPCLRFILGEKVNLDILDEEEDHLLNFDIADQVGFDDYSSLESSDDRSPLASDASAISEDEAKDINNKSSNENFLAASTADMAFDSTPVPKGCGAIWTPTGQLVCFFMLDNKSGRKQQSILKLGQRGFSGFKENNNPEIIYDDDQKPSDIQKRPKRYIDTISASSRHNSELHSDNDTASEESSDSFGDDWNEIMKSDITLRTKIPLFPNFKNTLASIGSESGRSNDSMKRAKNVVVICDFSNLIPDERELALEYKVSGDTPEEISKHNAQVAEKYGYEEISHCWRMIANVLIAREENDLYNFGWDQHPLGGKWFIREAIEYFERTKNVQMLAMLSCILVDPSKPSANVEVQKKAPKTVENVITFHNDYYDSPHSQCASRMSSDFLSTSDNAPEIISQVKLKYNNFVDTGSIKSEDYFSTSLHNTRAFRSRSSSAMPYQDSNLPHVSIPDIKIEIIHDDILDLMEYDVPPLLNPLDEPKFRSYRYQYGELLYYWGLPVNRAELLKYNINANTEPELLDSVKLGARDEKPLFQGIAFKYLEESNDYTTSRNCNYCGLKADRRVFVCGNCQHVLHAKCASNWWEDGDECPSGCGCICTEMFDVS</sequence>